<comment type="caution">
    <text evidence="6">The sequence shown here is derived from an EMBL/GenBank/DDBJ whole genome shotgun (WGS) entry which is preliminary data.</text>
</comment>
<evidence type="ECO:0000259" key="5">
    <source>
        <dbReference type="Pfam" id="PF01485"/>
    </source>
</evidence>
<evidence type="ECO:0000313" key="6">
    <source>
        <dbReference type="EMBL" id="KAK3312645.1"/>
    </source>
</evidence>
<dbReference type="GO" id="GO:0004842">
    <property type="term" value="F:ubiquitin-protein transferase activity"/>
    <property type="evidence" value="ECO:0007669"/>
    <property type="project" value="InterPro"/>
</dbReference>
<evidence type="ECO:0000256" key="2">
    <source>
        <dbReference type="ARBA" id="ARBA00022771"/>
    </source>
</evidence>
<evidence type="ECO:0000256" key="4">
    <source>
        <dbReference type="ARBA" id="ARBA00022833"/>
    </source>
</evidence>
<keyword evidence="2" id="KW-0863">Zinc-finger</keyword>
<dbReference type="PANTHER" id="PTHR11685">
    <property type="entry name" value="RBR FAMILY RING FINGER AND IBR DOMAIN-CONTAINING"/>
    <property type="match status" value="1"/>
</dbReference>
<reference evidence="6" key="1">
    <citation type="journal article" date="2023" name="Mol. Phylogenet. Evol.">
        <title>Genome-scale phylogeny and comparative genomics of the fungal order Sordariales.</title>
        <authorList>
            <person name="Hensen N."/>
            <person name="Bonometti L."/>
            <person name="Westerberg I."/>
            <person name="Brannstrom I.O."/>
            <person name="Guillou S."/>
            <person name="Cros-Aarteil S."/>
            <person name="Calhoun S."/>
            <person name="Haridas S."/>
            <person name="Kuo A."/>
            <person name="Mondo S."/>
            <person name="Pangilinan J."/>
            <person name="Riley R."/>
            <person name="LaButti K."/>
            <person name="Andreopoulos B."/>
            <person name="Lipzen A."/>
            <person name="Chen C."/>
            <person name="Yan M."/>
            <person name="Daum C."/>
            <person name="Ng V."/>
            <person name="Clum A."/>
            <person name="Steindorff A."/>
            <person name="Ohm R.A."/>
            <person name="Martin F."/>
            <person name="Silar P."/>
            <person name="Natvig D.O."/>
            <person name="Lalanne C."/>
            <person name="Gautier V."/>
            <person name="Ament-Velasquez S.L."/>
            <person name="Kruys A."/>
            <person name="Hutchinson M.I."/>
            <person name="Powell A.J."/>
            <person name="Barry K."/>
            <person name="Miller A.N."/>
            <person name="Grigoriev I.V."/>
            <person name="Debuchy R."/>
            <person name="Gladieux P."/>
            <person name="Hiltunen Thoren M."/>
            <person name="Johannesson H."/>
        </authorList>
    </citation>
    <scope>NUCLEOTIDE SEQUENCE</scope>
    <source>
        <strain evidence="6">CBS 118394</strain>
    </source>
</reference>
<dbReference type="AlphaFoldDB" id="A0AAE0HTJ4"/>
<reference evidence="6" key="2">
    <citation type="submission" date="2023-06" db="EMBL/GenBank/DDBJ databases">
        <authorList>
            <consortium name="Lawrence Berkeley National Laboratory"/>
            <person name="Haridas S."/>
            <person name="Hensen N."/>
            <person name="Bonometti L."/>
            <person name="Westerberg I."/>
            <person name="Brannstrom I.O."/>
            <person name="Guillou S."/>
            <person name="Cros-Aarteil S."/>
            <person name="Calhoun S."/>
            <person name="Kuo A."/>
            <person name="Mondo S."/>
            <person name="Pangilinan J."/>
            <person name="Riley R."/>
            <person name="Labutti K."/>
            <person name="Andreopoulos B."/>
            <person name="Lipzen A."/>
            <person name="Chen C."/>
            <person name="Yanf M."/>
            <person name="Daum C."/>
            <person name="Ng V."/>
            <person name="Clum A."/>
            <person name="Steindorff A."/>
            <person name="Ohm R."/>
            <person name="Martin F."/>
            <person name="Silar P."/>
            <person name="Natvig D."/>
            <person name="Lalanne C."/>
            <person name="Gautier V."/>
            <person name="Ament-Velasquez S.L."/>
            <person name="Kruys A."/>
            <person name="Hutchinson M.I."/>
            <person name="Powell A.J."/>
            <person name="Barry K."/>
            <person name="Miller A.N."/>
            <person name="Grigoriev I.V."/>
            <person name="Debuchy R."/>
            <person name="Gladieux P."/>
            <person name="Thoren M.H."/>
            <person name="Johannesson H."/>
        </authorList>
    </citation>
    <scope>NUCLEOTIDE SEQUENCE</scope>
    <source>
        <strain evidence="6">CBS 118394</strain>
    </source>
</reference>
<keyword evidence="4" id="KW-0862">Zinc</keyword>
<proteinExistence type="predicted"/>
<keyword evidence="1" id="KW-0479">Metal-binding</keyword>
<accession>A0AAE0HTJ4</accession>
<sequence length="122" mass="13862">FPPRCCSWDGGPFDLEVYRRILAPELLDEMEAREIEFSTPAPDRRYCHRPACSAFIPRNRIHDNVATCPECETATCNTCRGALHDGSNYPEDSAVEDVLSLTRAKGWQRCPSCQTLVELIDW</sequence>
<keyword evidence="7" id="KW-1185">Reference proteome</keyword>
<evidence type="ECO:0000313" key="7">
    <source>
        <dbReference type="Proteomes" id="UP001283341"/>
    </source>
</evidence>
<feature type="non-terminal residue" evidence="6">
    <location>
        <position position="1"/>
    </location>
</feature>
<evidence type="ECO:0000256" key="1">
    <source>
        <dbReference type="ARBA" id="ARBA00022723"/>
    </source>
</evidence>
<dbReference type="GO" id="GO:0016567">
    <property type="term" value="P:protein ubiquitination"/>
    <property type="evidence" value="ECO:0007669"/>
    <property type="project" value="InterPro"/>
</dbReference>
<dbReference type="CDD" id="cd20335">
    <property type="entry name" value="BRcat_RBR"/>
    <property type="match status" value="1"/>
</dbReference>
<keyword evidence="3" id="KW-0833">Ubl conjugation pathway</keyword>
<protein>
    <recommendedName>
        <fullName evidence="5">IBR domain-containing protein</fullName>
    </recommendedName>
</protein>
<dbReference type="Pfam" id="PF01485">
    <property type="entry name" value="IBR"/>
    <property type="match status" value="1"/>
</dbReference>
<dbReference type="GO" id="GO:0008270">
    <property type="term" value="F:zinc ion binding"/>
    <property type="evidence" value="ECO:0007669"/>
    <property type="project" value="UniProtKB-KW"/>
</dbReference>
<feature type="domain" description="IBR" evidence="5">
    <location>
        <begin position="38"/>
        <end position="87"/>
    </location>
</feature>
<dbReference type="SUPFAM" id="SSF57850">
    <property type="entry name" value="RING/U-box"/>
    <property type="match status" value="1"/>
</dbReference>
<dbReference type="Proteomes" id="UP001283341">
    <property type="component" value="Unassembled WGS sequence"/>
</dbReference>
<evidence type="ECO:0000256" key="3">
    <source>
        <dbReference type="ARBA" id="ARBA00022786"/>
    </source>
</evidence>
<dbReference type="InterPro" id="IPR002867">
    <property type="entry name" value="IBR_dom"/>
</dbReference>
<dbReference type="EMBL" id="JAUEDM010000008">
    <property type="protein sequence ID" value="KAK3312645.1"/>
    <property type="molecule type" value="Genomic_DNA"/>
</dbReference>
<organism evidence="6 7">
    <name type="scientific">Apodospora peruviana</name>
    <dbReference type="NCBI Taxonomy" id="516989"/>
    <lineage>
        <taxon>Eukaryota</taxon>
        <taxon>Fungi</taxon>
        <taxon>Dikarya</taxon>
        <taxon>Ascomycota</taxon>
        <taxon>Pezizomycotina</taxon>
        <taxon>Sordariomycetes</taxon>
        <taxon>Sordariomycetidae</taxon>
        <taxon>Sordariales</taxon>
        <taxon>Lasiosphaeriaceae</taxon>
        <taxon>Apodospora</taxon>
    </lineage>
</organism>
<name>A0AAE0HTJ4_9PEZI</name>
<dbReference type="InterPro" id="IPR031127">
    <property type="entry name" value="E3_UB_ligase_RBR"/>
</dbReference>
<gene>
    <name evidence="6" type="ORF">B0H66DRAFT_484592</name>
</gene>